<reference evidence="3" key="1">
    <citation type="submission" date="2016-11" db="EMBL/GenBank/DDBJ databases">
        <authorList>
            <person name="Varghese N."/>
            <person name="Submissions S."/>
        </authorList>
    </citation>
    <scope>NUCLEOTIDE SEQUENCE [LARGE SCALE GENOMIC DNA]</scope>
    <source>
        <strain evidence="3">DSM 17957</strain>
    </source>
</reference>
<dbReference type="STRING" id="1121919.SAMN02745975_00705"/>
<accession>A0A1M6ECZ4</accession>
<dbReference type="PROSITE" id="PS51257">
    <property type="entry name" value="PROKAR_LIPOPROTEIN"/>
    <property type="match status" value="1"/>
</dbReference>
<evidence type="ECO:0000313" key="3">
    <source>
        <dbReference type="Proteomes" id="UP000184536"/>
    </source>
</evidence>
<evidence type="ECO:0000256" key="1">
    <source>
        <dbReference type="SAM" id="SignalP"/>
    </source>
</evidence>
<protein>
    <recommendedName>
        <fullName evidence="4">Major membrane immunogen, membrane-anchored lipoprotein</fullName>
    </recommendedName>
</protein>
<feature type="signal peptide" evidence="1">
    <location>
        <begin position="1"/>
        <end position="27"/>
    </location>
</feature>
<proteinExistence type="predicted"/>
<feature type="chain" id="PRO_5012251904" description="Major membrane immunogen, membrane-anchored lipoprotein" evidence="1">
    <location>
        <begin position="28"/>
        <end position="362"/>
    </location>
</feature>
<keyword evidence="3" id="KW-1185">Reference proteome</keyword>
<organism evidence="2 3">
    <name type="scientific">Geosporobacter subterraneus DSM 17957</name>
    <dbReference type="NCBI Taxonomy" id="1121919"/>
    <lineage>
        <taxon>Bacteria</taxon>
        <taxon>Bacillati</taxon>
        <taxon>Bacillota</taxon>
        <taxon>Clostridia</taxon>
        <taxon>Peptostreptococcales</taxon>
        <taxon>Thermotaleaceae</taxon>
        <taxon>Geosporobacter</taxon>
    </lineage>
</organism>
<dbReference type="AlphaFoldDB" id="A0A1M6ECZ4"/>
<dbReference type="Proteomes" id="UP000184536">
    <property type="component" value="Unassembled WGS sequence"/>
</dbReference>
<keyword evidence="1" id="KW-0732">Signal</keyword>
<dbReference type="EMBL" id="FQZV01000008">
    <property type="protein sequence ID" value="SHI83311.1"/>
    <property type="molecule type" value="Genomic_DNA"/>
</dbReference>
<sequence length="362" mass="38735">MKKRLSILLVLMLTFALLVGCSSPAPAATPEPAPAPAPAPAPSDDTGIVKMGLGHITSIEKSKDLNGDVLPLGQVDTIIAAVAFDKDGKVVKVTIDSAQTRVNFDKELQITSDLKAENKTKVELGDAYGMAKASKIQKEWYQQIAELEKWMIGKTVDEIKAMKTVESAPDVPELASLVTVSVGDYIAAVEEAYNTAVEVQGGAVSLGLGHNIDVSKSKGYSNKDGKETLPLAQVDTVMAAAAFDKDGKVVGTLIDNAQTKINFDKEGKITTDKKGEFKTKVELGDAYGMIKASSIQKEWYQQIAELSKWMVGKTVDEIKAMKTVEKDAAHPAVPDVPELTSLVTISVEHYIEAVAEAFANAK</sequence>
<dbReference type="RefSeq" id="WP_110939989.1">
    <property type="nucleotide sequence ID" value="NZ_FQZV01000008.1"/>
</dbReference>
<dbReference type="OrthoDB" id="2026742at2"/>
<dbReference type="Gene3D" id="3.90.1010.20">
    <property type="match status" value="2"/>
</dbReference>
<name>A0A1M6ECZ4_9FIRM</name>
<evidence type="ECO:0000313" key="2">
    <source>
        <dbReference type="EMBL" id="SHI83311.1"/>
    </source>
</evidence>
<evidence type="ECO:0008006" key="4">
    <source>
        <dbReference type="Google" id="ProtNLM"/>
    </source>
</evidence>
<gene>
    <name evidence="2" type="ORF">SAMN02745975_00705</name>
</gene>